<evidence type="ECO:0000313" key="3">
    <source>
        <dbReference type="Proteomes" id="UP000886740"/>
    </source>
</evidence>
<dbReference type="Pfam" id="PF12146">
    <property type="entry name" value="Hydrolase_4"/>
    <property type="match status" value="1"/>
</dbReference>
<reference evidence="2" key="2">
    <citation type="submission" date="2021-04" db="EMBL/GenBank/DDBJ databases">
        <authorList>
            <person name="Gilroy R."/>
        </authorList>
    </citation>
    <scope>NUCLEOTIDE SEQUENCE</scope>
    <source>
        <strain evidence="2">ChiGjej6B6-14162</strain>
    </source>
</reference>
<dbReference type="PANTHER" id="PTHR11614">
    <property type="entry name" value="PHOSPHOLIPASE-RELATED"/>
    <property type="match status" value="1"/>
</dbReference>
<dbReference type="InterPro" id="IPR051044">
    <property type="entry name" value="MAG_DAG_Lipase"/>
</dbReference>
<evidence type="ECO:0000259" key="1">
    <source>
        <dbReference type="Pfam" id="PF12146"/>
    </source>
</evidence>
<proteinExistence type="predicted"/>
<dbReference type="AlphaFoldDB" id="A0A9D1XAE7"/>
<gene>
    <name evidence="2" type="ORF">H9977_11555</name>
</gene>
<evidence type="ECO:0000313" key="2">
    <source>
        <dbReference type="EMBL" id="HIX75649.1"/>
    </source>
</evidence>
<dbReference type="InterPro" id="IPR029058">
    <property type="entry name" value="AB_hydrolase_fold"/>
</dbReference>
<reference evidence="2" key="1">
    <citation type="journal article" date="2021" name="PeerJ">
        <title>Extensive microbial diversity within the chicken gut microbiome revealed by metagenomics and culture.</title>
        <authorList>
            <person name="Gilroy R."/>
            <person name="Ravi A."/>
            <person name="Getino M."/>
            <person name="Pursley I."/>
            <person name="Horton D.L."/>
            <person name="Alikhan N.F."/>
            <person name="Baker D."/>
            <person name="Gharbi K."/>
            <person name="Hall N."/>
            <person name="Watson M."/>
            <person name="Adriaenssens E.M."/>
            <person name="Foster-Nyarko E."/>
            <person name="Jarju S."/>
            <person name="Secka A."/>
            <person name="Antonio M."/>
            <person name="Oren A."/>
            <person name="Chaudhuri R.R."/>
            <person name="La Ragione R."/>
            <person name="Hildebrand F."/>
            <person name="Pallen M.J."/>
        </authorList>
    </citation>
    <scope>NUCLEOTIDE SEQUENCE</scope>
    <source>
        <strain evidence="2">ChiGjej6B6-14162</strain>
    </source>
</reference>
<sequence length="335" mass="38494">MKWLFTLLLLAILQPIWPQYQPDILGDNYLQRTFRMTDDYEGEVVCTLVKRTTDNNTHDAILYVHGYNDYFFQRELGDSVNARGYNFYALDLRKYGRSLRPHQDAFFCKDLGEYFADIDTALATIRSEGNERIWLMGHSTGGLITSYYLHERQDHCPVDGLILNSPFLDWNFGWGMENILLPAVSFIGGYFPNLTAQNGGAFSQYGASLLKRLKGEWDFNDEWKKLYAHPKKAGWIHAIHAAQQELQEEANLDCPVLVLSSDQSLPEGVEWKEGNRMADIVLDVEDIQEYGKQLGPNVTYKAIHNGIHDLILSGQPARDETYQTIFRWLASQKSH</sequence>
<comment type="caution">
    <text evidence="2">The sequence shown here is derived from an EMBL/GenBank/DDBJ whole genome shotgun (WGS) entry which is preliminary data.</text>
</comment>
<dbReference type="Gene3D" id="3.40.50.1820">
    <property type="entry name" value="alpha/beta hydrolase"/>
    <property type="match status" value="1"/>
</dbReference>
<accession>A0A9D1XAE7</accession>
<dbReference type="EMBL" id="DXEL01000079">
    <property type="protein sequence ID" value="HIX75649.1"/>
    <property type="molecule type" value="Genomic_DNA"/>
</dbReference>
<dbReference type="InterPro" id="IPR022742">
    <property type="entry name" value="Hydrolase_4"/>
</dbReference>
<dbReference type="GO" id="GO:0016787">
    <property type="term" value="F:hydrolase activity"/>
    <property type="evidence" value="ECO:0007669"/>
    <property type="project" value="UniProtKB-KW"/>
</dbReference>
<dbReference type="SUPFAM" id="SSF53474">
    <property type="entry name" value="alpha/beta-Hydrolases"/>
    <property type="match status" value="1"/>
</dbReference>
<feature type="domain" description="Serine aminopeptidase S33" evidence="1">
    <location>
        <begin position="57"/>
        <end position="263"/>
    </location>
</feature>
<protein>
    <submittedName>
        <fullName evidence="2">Alpha/beta hydrolase</fullName>
    </submittedName>
</protein>
<keyword evidence="2" id="KW-0378">Hydrolase</keyword>
<dbReference type="Proteomes" id="UP000886740">
    <property type="component" value="Unassembled WGS sequence"/>
</dbReference>
<name>A0A9D1XAE7_9BACT</name>
<organism evidence="2 3">
    <name type="scientific">Candidatus Parabacteroides intestinipullorum</name>
    <dbReference type="NCBI Taxonomy" id="2838723"/>
    <lineage>
        <taxon>Bacteria</taxon>
        <taxon>Pseudomonadati</taxon>
        <taxon>Bacteroidota</taxon>
        <taxon>Bacteroidia</taxon>
        <taxon>Bacteroidales</taxon>
        <taxon>Tannerellaceae</taxon>
        <taxon>Parabacteroides</taxon>
    </lineage>
</organism>